<dbReference type="InterPro" id="IPR029063">
    <property type="entry name" value="SAM-dependent_MTases_sf"/>
</dbReference>
<keyword evidence="8" id="KW-1185">Reference proteome</keyword>
<comment type="caution">
    <text evidence="7">The sequence shown here is derived from an EMBL/GenBank/DDBJ whole genome shotgun (WGS) entry which is preliminary data.</text>
</comment>
<dbReference type="RefSeq" id="WP_376846798.1">
    <property type="nucleotide sequence ID" value="NZ_JBHSFW010000011.1"/>
</dbReference>
<dbReference type="Pfam" id="PF02527">
    <property type="entry name" value="GidB"/>
    <property type="match status" value="1"/>
</dbReference>
<dbReference type="GO" id="GO:0008168">
    <property type="term" value="F:methyltransferase activity"/>
    <property type="evidence" value="ECO:0007669"/>
    <property type="project" value="UniProtKB-KW"/>
</dbReference>
<evidence type="ECO:0000256" key="2">
    <source>
        <dbReference type="ARBA" id="ARBA00022552"/>
    </source>
</evidence>
<keyword evidence="1 6" id="KW-0963">Cytoplasm</keyword>
<dbReference type="CDD" id="cd02440">
    <property type="entry name" value="AdoMet_MTases"/>
    <property type="match status" value="1"/>
</dbReference>
<feature type="binding site" evidence="6">
    <location>
        <position position="75"/>
    </location>
    <ligand>
        <name>S-adenosyl-L-methionine</name>
        <dbReference type="ChEBI" id="CHEBI:59789"/>
    </ligand>
</feature>
<accession>A0ABV9GQ42</accession>
<feature type="binding site" evidence="6">
    <location>
        <begin position="126"/>
        <end position="127"/>
    </location>
    <ligand>
        <name>S-adenosyl-L-methionine</name>
        <dbReference type="ChEBI" id="CHEBI:59789"/>
    </ligand>
</feature>
<evidence type="ECO:0000313" key="7">
    <source>
        <dbReference type="EMBL" id="MFC4619704.1"/>
    </source>
</evidence>
<evidence type="ECO:0000256" key="1">
    <source>
        <dbReference type="ARBA" id="ARBA00022490"/>
    </source>
</evidence>
<reference evidence="8" key="1">
    <citation type="journal article" date="2019" name="Int. J. Syst. Evol. Microbiol.">
        <title>The Global Catalogue of Microorganisms (GCM) 10K type strain sequencing project: providing services to taxonomists for standard genome sequencing and annotation.</title>
        <authorList>
            <consortium name="The Broad Institute Genomics Platform"/>
            <consortium name="The Broad Institute Genome Sequencing Center for Infectious Disease"/>
            <person name="Wu L."/>
            <person name="Ma J."/>
        </authorList>
    </citation>
    <scope>NUCLEOTIDE SEQUENCE [LARGE SCALE GENOMIC DNA]</scope>
    <source>
        <strain evidence="8">CGMCC 1.16306</strain>
    </source>
</reference>
<comment type="caution">
    <text evidence="6">Lacks conserved residue(s) required for the propagation of feature annotation.</text>
</comment>
<feature type="binding site" evidence="6">
    <location>
        <position position="145"/>
    </location>
    <ligand>
        <name>S-adenosyl-L-methionine</name>
        <dbReference type="ChEBI" id="CHEBI:59789"/>
    </ligand>
</feature>
<name>A0ABV9GQ42_9BACL</name>
<comment type="function">
    <text evidence="6">Specifically methylates the N7 position of guanine in position 535 of 16S rRNA.</text>
</comment>
<keyword evidence="5 6" id="KW-0949">S-adenosyl-L-methionine</keyword>
<gene>
    <name evidence="6 7" type="primary">rsmG</name>
    <name evidence="7" type="ORF">ACFO4N_13370</name>
</gene>
<evidence type="ECO:0000256" key="6">
    <source>
        <dbReference type="HAMAP-Rule" id="MF_00074"/>
    </source>
</evidence>
<dbReference type="GO" id="GO:0032259">
    <property type="term" value="P:methylation"/>
    <property type="evidence" value="ECO:0007669"/>
    <property type="project" value="UniProtKB-KW"/>
</dbReference>
<comment type="similarity">
    <text evidence="6">Belongs to the methyltransferase superfamily. RNA methyltransferase RsmG family.</text>
</comment>
<dbReference type="HAMAP" id="MF_00074">
    <property type="entry name" value="16SrRNA_methyltr_G"/>
    <property type="match status" value="1"/>
</dbReference>
<evidence type="ECO:0000256" key="5">
    <source>
        <dbReference type="ARBA" id="ARBA00022691"/>
    </source>
</evidence>
<dbReference type="InterPro" id="IPR003682">
    <property type="entry name" value="rRNA_ssu_MeTfrase_G"/>
</dbReference>
<keyword evidence="2 6" id="KW-0698">rRNA processing</keyword>
<evidence type="ECO:0000256" key="3">
    <source>
        <dbReference type="ARBA" id="ARBA00022603"/>
    </source>
</evidence>
<feature type="binding site" evidence="6">
    <location>
        <position position="80"/>
    </location>
    <ligand>
        <name>S-adenosyl-L-methionine</name>
        <dbReference type="ChEBI" id="CHEBI:59789"/>
    </ligand>
</feature>
<sequence length="235" mass="26320">MSSFEDRLKEKGLPLSPLQNHQFDTYFKTLVHWNEKMNLTAITDQAQVFLKHFYDSITPAFYFDFNAIATICDVGSGAGFPSLPIKILFPQLKVTIIDALKKRLAFLEALSNVCGMDNVELIHERAELIGRKVGYRGSFDVVTARAVARLNVLAEYCLPLTKVGGTFIAMKGSDGEAEAEEARRAIGVLGGAIERIERLQLPEEEGLRHIIFIKKNQETPKKYPRKPGVPSRQPL</sequence>
<evidence type="ECO:0000256" key="4">
    <source>
        <dbReference type="ARBA" id="ARBA00022679"/>
    </source>
</evidence>
<keyword evidence="3 6" id="KW-0489">Methyltransferase</keyword>
<keyword evidence="4 6" id="KW-0808">Transferase</keyword>
<evidence type="ECO:0000313" key="8">
    <source>
        <dbReference type="Proteomes" id="UP001596022"/>
    </source>
</evidence>
<dbReference type="PANTHER" id="PTHR31760:SF0">
    <property type="entry name" value="S-ADENOSYL-L-METHIONINE-DEPENDENT METHYLTRANSFERASES SUPERFAMILY PROTEIN"/>
    <property type="match status" value="1"/>
</dbReference>
<dbReference type="PANTHER" id="PTHR31760">
    <property type="entry name" value="S-ADENOSYL-L-METHIONINE-DEPENDENT METHYLTRANSFERASES SUPERFAMILY PROTEIN"/>
    <property type="match status" value="1"/>
</dbReference>
<dbReference type="NCBIfam" id="TIGR00138">
    <property type="entry name" value="rsmG_gidB"/>
    <property type="match status" value="1"/>
</dbReference>
<dbReference type="Gene3D" id="3.40.50.150">
    <property type="entry name" value="Vaccinia Virus protein VP39"/>
    <property type="match status" value="1"/>
</dbReference>
<dbReference type="EMBL" id="JBHSFW010000011">
    <property type="protein sequence ID" value="MFC4619704.1"/>
    <property type="molecule type" value="Genomic_DNA"/>
</dbReference>
<dbReference type="SUPFAM" id="SSF53335">
    <property type="entry name" value="S-adenosyl-L-methionine-dependent methyltransferases"/>
    <property type="match status" value="1"/>
</dbReference>
<comment type="subcellular location">
    <subcellularLocation>
        <location evidence="6">Cytoplasm</location>
    </subcellularLocation>
</comment>
<organism evidence="7 8">
    <name type="scientific">Camelliibacillus cellulosilyticus</name>
    <dbReference type="NCBI Taxonomy" id="2174486"/>
    <lineage>
        <taxon>Bacteria</taxon>
        <taxon>Bacillati</taxon>
        <taxon>Bacillota</taxon>
        <taxon>Bacilli</taxon>
        <taxon>Bacillales</taxon>
        <taxon>Sporolactobacillaceae</taxon>
        <taxon>Camelliibacillus</taxon>
    </lineage>
</organism>
<protein>
    <recommendedName>
        <fullName evidence="6">Ribosomal RNA small subunit methyltransferase G</fullName>
        <ecNumber evidence="6">2.1.1.-</ecNumber>
    </recommendedName>
    <alternativeName>
        <fullName evidence="6">16S rRNA 7-methylguanosine methyltransferase</fullName>
        <shortName evidence="6">16S rRNA m7G methyltransferase</shortName>
    </alternativeName>
</protein>
<dbReference type="EC" id="2.1.1.-" evidence="6"/>
<proteinExistence type="inferred from homology"/>
<dbReference type="Proteomes" id="UP001596022">
    <property type="component" value="Unassembled WGS sequence"/>
</dbReference>
<dbReference type="PIRSF" id="PIRSF003078">
    <property type="entry name" value="GidB"/>
    <property type="match status" value="1"/>
</dbReference>